<evidence type="ECO:0000313" key="2">
    <source>
        <dbReference type="Proteomes" id="UP000237718"/>
    </source>
</evidence>
<proteinExistence type="predicted"/>
<organism evidence="1 2">
    <name type="scientific">Tritonibacter scottomollicae</name>
    <name type="common">Epibacterium scottomollicae</name>
    <dbReference type="NCBI Taxonomy" id="483013"/>
    <lineage>
        <taxon>Bacteria</taxon>
        <taxon>Pseudomonadati</taxon>
        <taxon>Pseudomonadota</taxon>
        <taxon>Alphaproteobacteria</taxon>
        <taxon>Rhodobacterales</taxon>
        <taxon>Paracoccaceae</taxon>
        <taxon>Tritonibacter</taxon>
    </lineage>
</organism>
<evidence type="ECO:0008006" key="3">
    <source>
        <dbReference type="Google" id="ProtNLM"/>
    </source>
</evidence>
<dbReference type="AlphaFoldDB" id="A0A2T1AFE9"/>
<gene>
    <name evidence="1" type="ORF">CLV89_107172</name>
</gene>
<evidence type="ECO:0000313" key="1">
    <source>
        <dbReference type="EMBL" id="PRZ47325.1"/>
    </source>
</evidence>
<name>A0A2T1AFE9_TRISK</name>
<comment type="caution">
    <text evidence="1">The sequence shown here is derived from an EMBL/GenBank/DDBJ whole genome shotgun (WGS) entry which is preliminary data.</text>
</comment>
<sequence>MAKALVACETSGIMRRALAALGHDVWSCDISPAEDRSNRHIICDVRDGILHEGWDLLAVMHPPCTRLCRSGRRWMSGPGKWTHPKTLPRGRSWAELKAEFELGVDIFTACWLAPIPCRAIENPTMNDLARDRMPADLPAPDIVQPFQFGDPAYKATGWYLDGLSPLRETNRLPEPERLSAEWKRWNRVHRMPPSQERARLRSRSFEGMMNAAARQWGDEADRSRTRANHPVCPTAKIKRETLEKQS</sequence>
<reference evidence="1 2" key="1">
    <citation type="submission" date="2018-03" db="EMBL/GenBank/DDBJ databases">
        <title>Genomic Encyclopedia of Archaeal and Bacterial Type Strains, Phase II (KMG-II): from individual species to whole genera.</title>
        <authorList>
            <person name="Goeker M."/>
        </authorList>
    </citation>
    <scope>NUCLEOTIDE SEQUENCE [LARGE SCALE GENOMIC DNA]</scope>
    <source>
        <strain evidence="1 2">DSM 25328</strain>
    </source>
</reference>
<accession>A0A2T1AFE9</accession>
<protein>
    <recommendedName>
        <fullName evidence="3">DNA cytosine methyltransferase</fullName>
    </recommendedName>
</protein>
<dbReference type="Proteomes" id="UP000237718">
    <property type="component" value="Unassembled WGS sequence"/>
</dbReference>
<dbReference type="RefSeq" id="WP_207796927.1">
    <property type="nucleotide sequence ID" value="NZ_PVUF01000007.1"/>
</dbReference>
<dbReference type="EMBL" id="PVUF01000007">
    <property type="protein sequence ID" value="PRZ47325.1"/>
    <property type="molecule type" value="Genomic_DNA"/>
</dbReference>